<dbReference type="GO" id="GO:0010333">
    <property type="term" value="F:terpene synthase activity"/>
    <property type="evidence" value="ECO:0007669"/>
    <property type="project" value="InterPro"/>
</dbReference>
<dbReference type="EMBL" id="RDQH01000343">
    <property type="protein sequence ID" value="RXH68087.1"/>
    <property type="molecule type" value="Genomic_DNA"/>
</dbReference>
<evidence type="ECO:0000256" key="1">
    <source>
        <dbReference type="ARBA" id="ARBA00001946"/>
    </source>
</evidence>
<proteinExistence type="predicted"/>
<evidence type="ECO:0000256" key="2">
    <source>
        <dbReference type="ARBA" id="ARBA00022842"/>
    </source>
</evidence>
<dbReference type="AlphaFoldDB" id="A0A498HFI2"/>
<sequence length="325" mass="37076">MQLYDTRWWKFLEEKVKHMIDYGDDDINMLTMFEFIDDIRRLSLGYHFEEDITRTPYKILNNIDGQGIDQSLPSLLSASCSLDIWMYSVDSQTDVKGMISLCKVPYFSFEGESLLDEGLAFSTIYLKNLSGANVSKGLAEQVSHALELPLHRIMQRLEARWYIEPLVQKIVCATVVPSSHKVKKHCLKISPTKPSSRANCRAKAVKAGLLGLMHQATGYRLGEVVGRSKVEQDQVLALGFRGRTSVRPVRSYSYSCYGPKTGLQSWLLELLLQPPRLIVGPQADLLGLPLPPGHIVKGQMQNRCYLKLRQRNFNRVRWDLQEVSW</sequence>
<dbReference type="Gene3D" id="1.50.10.130">
    <property type="entry name" value="Terpene synthase, N-terminal domain"/>
    <property type="match status" value="2"/>
</dbReference>
<dbReference type="PANTHER" id="PTHR31225">
    <property type="entry name" value="OS04G0344100 PROTEIN-RELATED"/>
    <property type="match status" value="1"/>
</dbReference>
<keyword evidence="2" id="KW-0460">Magnesium</keyword>
<dbReference type="InterPro" id="IPR036965">
    <property type="entry name" value="Terpene_synth_N_sf"/>
</dbReference>
<dbReference type="InterPro" id="IPR008930">
    <property type="entry name" value="Terpenoid_cyclase/PrenylTrfase"/>
</dbReference>
<evidence type="ECO:0008006" key="5">
    <source>
        <dbReference type="Google" id="ProtNLM"/>
    </source>
</evidence>
<dbReference type="PANTHER" id="PTHR31225:SF252">
    <property type="entry name" value="TERPENE SYNTHASE 12-RELATED"/>
    <property type="match status" value="1"/>
</dbReference>
<dbReference type="InterPro" id="IPR050148">
    <property type="entry name" value="Terpene_synthase-like"/>
</dbReference>
<evidence type="ECO:0000313" key="4">
    <source>
        <dbReference type="Proteomes" id="UP000290289"/>
    </source>
</evidence>
<dbReference type="SUPFAM" id="SSF48239">
    <property type="entry name" value="Terpenoid cyclases/Protein prenyltransferases"/>
    <property type="match status" value="1"/>
</dbReference>
<evidence type="ECO:0000313" key="3">
    <source>
        <dbReference type="EMBL" id="RXH68087.1"/>
    </source>
</evidence>
<comment type="caution">
    <text evidence="3">The sequence shown here is derived from an EMBL/GenBank/DDBJ whole genome shotgun (WGS) entry which is preliminary data.</text>
</comment>
<accession>A0A498HFI2</accession>
<dbReference type="Proteomes" id="UP000290289">
    <property type="component" value="Chromosome 17"/>
</dbReference>
<keyword evidence="4" id="KW-1185">Reference proteome</keyword>
<gene>
    <name evidence="3" type="ORF">DVH24_028234</name>
</gene>
<protein>
    <recommendedName>
        <fullName evidence="5">Terpene synthase N-terminal domain-containing protein</fullName>
    </recommendedName>
</protein>
<comment type="cofactor">
    <cofactor evidence="1">
        <name>Mg(2+)</name>
        <dbReference type="ChEBI" id="CHEBI:18420"/>
    </cofactor>
</comment>
<organism evidence="3 4">
    <name type="scientific">Malus domestica</name>
    <name type="common">Apple</name>
    <name type="synonym">Pyrus malus</name>
    <dbReference type="NCBI Taxonomy" id="3750"/>
    <lineage>
        <taxon>Eukaryota</taxon>
        <taxon>Viridiplantae</taxon>
        <taxon>Streptophyta</taxon>
        <taxon>Embryophyta</taxon>
        <taxon>Tracheophyta</taxon>
        <taxon>Spermatophyta</taxon>
        <taxon>Magnoliopsida</taxon>
        <taxon>eudicotyledons</taxon>
        <taxon>Gunneridae</taxon>
        <taxon>Pentapetalae</taxon>
        <taxon>rosids</taxon>
        <taxon>fabids</taxon>
        <taxon>Rosales</taxon>
        <taxon>Rosaceae</taxon>
        <taxon>Amygdaloideae</taxon>
        <taxon>Maleae</taxon>
        <taxon>Malus</taxon>
    </lineage>
</organism>
<name>A0A498HFI2_MALDO</name>
<dbReference type="GO" id="GO:0016114">
    <property type="term" value="P:terpenoid biosynthetic process"/>
    <property type="evidence" value="ECO:0007669"/>
    <property type="project" value="InterPro"/>
</dbReference>
<reference evidence="3 4" key="1">
    <citation type="submission" date="2018-10" db="EMBL/GenBank/DDBJ databases">
        <title>A high-quality apple genome assembly.</title>
        <authorList>
            <person name="Hu J."/>
        </authorList>
    </citation>
    <scope>NUCLEOTIDE SEQUENCE [LARGE SCALE GENOMIC DNA]</scope>
    <source>
        <strain evidence="4">cv. HFTH1</strain>
        <tissue evidence="3">Young leaf</tissue>
    </source>
</reference>